<evidence type="ECO:0000259" key="7">
    <source>
        <dbReference type="PROSITE" id="PS50192"/>
    </source>
</evidence>
<evidence type="ECO:0000256" key="5">
    <source>
        <dbReference type="SAM" id="Coils"/>
    </source>
</evidence>
<keyword evidence="9" id="KW-1185">Reference proteome</keyword>
<dbReference type="PANTHER" id="PTHR43077:SF5">
    <property type="entry name" value="PHAGE INFECTION PROTEIN"/>
    <property type="match status" value="1"/>
</dbReference>
<evidence type="ECO:0000256" key="4">
    <source>
        <dbReference type="ARBA" id="ARBA00023136"/>
    </source>
</evidence>
<dbReference type="EMBL" id="CP031092">
    <property type="protein sequence ID" value="AXF55039.1"/>
    <property type="molecule type" value="Genomic_DNA"/>
</dbReference>
<dbReference type="GO" id="GO:0016020">
    <property type="term" value="C:membrane"/>
    <property type="evidence" value="ECO:0007669"/>
    <property type="project" value="UniProtKB-SubCell"/>
</dbReference>
<dbReference type="NCBIfam" id="TIGR03061">
    <property type="entry name" value="pip_yhgE_Nterm"/>
    <property type="match status" value="1"/>
</dbReference>
<feature type="transmembrane region" description="Helical" evidence="6">
    <location>
        <begin position="774"/>
        <end position="794"/>
    </location>
</feature>
<dbReference type="RefSeq" id="WP_114370668.1">
    <property type="nucleotide sequence ID" value="NZ_CP031092.1"/>
</dbReference>
<keyword evidence="5" id="KW-0175">Coiled coil</keyword>
<feature type="transmembrane region" description="Helical" evidence="6">
    <location>
        <begin position="21"/>
        <end position="40"/>
    </location>
</feature>
<evidence type="ECO:0000256" key="3">
    <source>
        <dbReference type="ARBA" id="ARBA00022989"/>
    </source>
</evidence>
<dbReference type="Pfam" id="PF12698">
    <property type="entry name" value="ABC2_membrane_3"/>
    <property type="match status" value="2"/>
</dbReference>
<dbReference type="Gene3D" id="1.10.287.950">
    <property type="entry name" value="Methyl-accepting chemotaxis protein"/>
    <property type="match status" value="1"/>
</dbReference>
<dbReference type="InterPro" id="IPR000727">
    <property type="entry name" value="T_SNARE_dom"/>
</dbReference>
<dbReference type="InterPro" id="IPR017500">
    <property type="entry name" value="Phage_infect_YhgE_N"/>
</dbReference>
<sequence>MKGFIAEWKAIFADKKMLISIIGILLIPVLYGGILLSAFWDPYGQLEELPVAIVNEDEGAELDGEEVNAGDEFVDELLESEDFNWHVTDADEAQRGFDAFDYYLYVFIPSSFSENVSSLQDEDPESGMIYYDINEDVNFAASQMGTQAVDTIEEELSRTLTETYVEVIDDAYTELTDAAVELEEGAETLADGIDSAFENMGSLTEGLSDLHEGAGSLHEGTNEAAEGTHELRTEVEAFAELFHNSEEIDQWEDTLNEMQADVTSARAYFESDDAAQLEQSLRSLDENWSAARSSLQSAEDSLSQLEDRLEGVDQSVQDAQGTLDDIREMNDRLDQWQNRANESLNDLESLAGVCYEWQERLGEWNDADEEAQGLSDYIAEHYPEDEELQSYADTFSETIDGMDSENVQPCQQVDETVNALNETYDDMGSATPELSEQLDTIGADFNETVDAISGGQEDVSNWINEVSQELESVRDATPEGIGDGDVELLEVFPQARSTLADLDESLSQADEVLSSVDATLDETEQAVQTLDEGLQELNEGADELSSEMQEAFQGGLEIEDGLEELDEGSQELHENLETLAETLLENELTEEQQALFTSPVESVSESETMDYTYGEGLSPYFLSLGLFVGGLTLSIVYPFYHPLAEHKTAWDWFCGKLGVVWTVATIQTIALSGFTFFGLGLEIASPVWFSFFMWLSSLSFTALIFMLVAILDNPGRYIAIILLIIQLGGSGGSFPVELVPPFFQHVHAWLPMTYSVDGLRATIMMGEPGLLLETWPLLLILLVSLAATFLFFSIKHMKGTES</sequence>
<keyword evidence="3 6" id="KW-1133">Transmembrane helix</keyword>
<feature type="transmembrane region" description="Helical" evidence="6">
    <location>
        <begin position="687"/>
        <end position="710"/>
    </location>
</feature>
<feature type="domain" description="T-SNARE coiled-coil homology" evidence="7">
    <location>
        <begin position="400"/>
        <end position="462"/>
    </location>
</feature>
<feature type="transmembrane region" description="Helical" evidence="6">
    <location>
        <begin position="620"/>
        <end position="640"/>
    </location>
</feature>
<feature type="coiled-coil region" evidence="5">
    <location>
        <begin position="295"/>
        <end position="346"/>
    </location>
</feature>
<evidence type="ECO:0000256" key="2">
    <source>
        <dbReference type="ARBA" id="ARBA00022692"/>
    </source>
</evidence>
<dbReference type="Gene3D" id="3.40.1710.10">
    <property type="entry name" value="abc type-2 transporter like domain"/>
    <property type="match status" value="1"/>
</dbReference>
<gene>
    <name evidence="8" type="ORF">DT065_02765</name>
</gene>
<dbReference type="AlphaFoldDB" id="A0A345BVQ8"/>
<reference evidence="8 9" key="1">
    <citation type="journal article" date="2018" name="J. Microbiol.">
        <title>Salicibibacter kimchii gen. nov., sp. nov., a moderately halophilic and alkalitolerant bacterium in the family Bacillaceae, isolated from kimchi.</title>
        <authorList>
            <person name="Jang J.Y."/>
            <person name="Oh Y.J."/>
            <person name="Lim S.K."/>
            <person name="Park H.K."/>
            <person name="Lee C."/>
            <person name="Kim J.Y."/>
            <person name="Lee M.A."/>
            <person name="Choi H.J."/>
        </authorList>
    </citation>
    <scope>NUCLEOTIDE SEQUENCE [LARGE SCALE GENOMIC DNA]</scope>
    <source>
        <strain evidence="8 9">NKC1-1</strain>
    </source>
</reference>
<proteinExistence type="predicted"/>
<keyword evidence="4 6" id="KW-0472">Membrane</keyword>
<feature type="transmembrane region" description="Helical" evidence="6">
    <location>
        <begin position="660"/>
        <end position="681"/>
    </location>
</feature>
<dbReference type="SUPFAM" id="SSF57997">
    <property type="entry name" value="Tropomyosin"/>
    <property type="match status" value="1"/>
</dbReference>
<dbReference type="PROSITE" id="PS50192">
    <property type="entry name" value="T_SNARE"/>
    <property type="match status" value="1"/>
</dbReference>
<dbReference type="NCBIfam" id="TIGR03062">
    <property type="entry name" value="pip_yhgE_Cterm"/>
    <property type="match status" value="1"/>
</dbReference>
<protein>
    <submittedName>
        <fullName evidence="8">YhgE/Pip domain-containing protein</fullName>
    </submittedName>
</protein>
<dbReference type="InterPro" id="IPR017501">
    <property type="entry name" value="Phage_infect_YhgE_C"/>
</dbReference>
<dbReference type="GO" id="GO:0140359">
    <property type="term" value="F:ABC-type transporter activity"/>
    <property type="evidence" value="ECO:0007669"/>
    <property type="project" value="InterPro"/>
</dbReference>
<dbReference type="Gene3D" id="1.10.287.1490">
    <property type="match status" value="1"/>
</dbReference>
<dbReference type="InterPro" id="IPR051328">
    <property type="entry name" value="T7SS_ABC-Transporter"/>
</dbReference>
<organism evidence="8 9">
    <name type="scientific">Salicibibacter kimchii</name>
    <dbReference type="NCBI Taxonomy" id="2099786"/>
    <lineage>
        <taxon>Bacteria</taxon>
        <taxon>Bacillati</taxon>
        <taxon>Bacillota</taxon>
        <taxon>Bacilli</taxon>
        <taxon>Bacillales</taxon>
        <taxon>Bacillaceae</taxon>
        <taxon>Salicibibacter</taxon>
    </lineage>
</organism>
<comment type="subcellular location">
    <subcellularLocation>
        <location evidence="1">Membrane</location>
        <topology evidence="1">Multi-pass membrane protein</topology>
    </subcellularLocation>
</comment>
<dbReference type="PANTHER" id="PTHR43077">
    <property type="entry name" value="TRANSPORT PERMEASE YVFS-RELATED"/>
    <property type="match status" value="1"/>
</dbReference>
<evidence type="ECO:0000313" key="8">
    <source>
        <dbReference type="EMBL" id="AXF55039.1"/>
    </source>
</evidence>
<evidence type="ECO:0000313" key="9">
    <source>
        <dbReference type="Proteomes" id="UP000252100"/>
    </source>
</evidence>
<evidence type="ECO:0000256" key="6">
    <source>
        <dbReference type="SAM" id="Phobius"/>
    </source>
</evidence>
<name>A0A345BVQ8_9BACI</name>
<dbReference type="Proteomes" id="UP000252100">
    <property type="component" value="Chromosome"/>
</dbReference>
<dbReference type="InterPro" id="IPR013525">
    <property type="entry name" value="ABC2_TM"/>
</dbReference>
<evidence type="ECO:0000256" key="1">
    <source>
        <dbReference type="ARBA" id="ARBA00004141"/>
    </source>
</evidence>
<accession>A0A345BVQ8</accession>
<feature type="coiled-coil region" evidence="5">
    <location>
        <begin position="520"/>
        <end position="582"/>
    </location>
</feature>
<feature type="transmembrane region" description="Helical" evidence="6">
    <location>
        <begin position="717"/>
        <end position="736"/>
    </location>
</feature>
<keyword evidence="2 6" id="KW-0812">Transmembrane</keyword>
<dbReference type="KEGG" id="rue:DT065_02765"/>
<dbReference type="OrthoDB" id="9811483at2"/>